<gene>
    <name evidence="4" type="ORF">Ctob_016502</name>
</gene>
<dbReference type="Pfam" id="PF13621">
    <property type="entry name" value="Cupin_8"/>
    <property type="match status" value="1"/>
</dbReference>
<feature type="region of interest" description="Disordered" evidence="2">
    <location>
        <begin position="262"/>
        <end position="285"/>
    </location>
</feature>
<dbReference type="Proteomes" id="UP000037460">
    <property type="component" value="Unassembled WGS sequence"/>
</dbReference>
<accession>A0A0M0K609</accession>
<dbReference type="PANTHER" id="PTHR12461:SF105">
    <property type="entry name" value="HYPOXIA-INDUCIBLE FACTOR 1-ALPHA INHIBITOR"/>
    <property type="match status" value="1"/>
</dbReference>
<dbReference type="PANTHER" id="PTHR12461">
    <property type="entry name" value="HYPOXIA-INDUCIBLE FACTOR 1 ALPHA INHIBITOR-RELATED"/>
    <property type="match status" value="1"/>
</dbReference>
<sequence>YASAVSLDHSPKVRDALPLRRALHLAGDALQRSNLWLNPPHKGMRSALHYDGHDNLLVQLRGEKEVLLFPPELHGLLRYRPRSEHVYSNATGSEVAGRPSLSFETHSPRSGRGGATLENHAALAVFADEEVLHLEGEAGAPSDEEWARLVPHARICKLRPGQTLFLPALWSHAVVSGLSEDETSMHAPMHVPSSQVEGTAAAATCAASDPAGANCAASENGTAAMSLEEAAAWPALNTAVNLWFYSRRGERSMASFERAVRTTMRGDEQGDGRGDGLEEGSFKGSSGGWPHAQYCYAEALQRTGRVAEAARRYARAIKAEVLSGGGPQWPHWYDAHVNLGATLMDTGEVQMAEHAFRRAVEAEPGHVAVHSYLAKLMRREQRLPEAARHYKVAISLTPVDPALYFGLGTTLALEGQLGRAAENLAVAIALAPANEHPSGRQSGHA</sequence>
<dbReference type="PROSITE" id="PS51184">
    <property type="entry name" value="JMJC"/>
    <property type="match status" value="1"/>
</dbReference>
<reference evidence="5" key="1">
    <citation type="journal article" date="2015" name="PLoS Genet.">
        <title>Genome Sequence and Transcriptome Analyses of Chrysochromulina tobin: Metabolic Tools for Enhanced Algal Fitness in the Prominent Order Prymnesiales (Haptophyceae).</title>
        <authorList>
            <person name="Hovde B.T."/>
            <person name="Deodato C.R."/>
            <person name="Hunsperger H.M."/>
            <person name="Ryken S.A."/>
            <person name="Yost W."/>
            <person name="Jha R.K."/>
            <person name="Patterson J."/>
            <person name="Monnat R.J. Jr."/>
            <person name="Barlow S.B."/>
            <person name="Starkenburg S.R."/>
            <person name="Cattolico R.A."/>
        </authorList>
    </citation>
    <scope>NUCLEOTIDE SEQUENCE</scope>
    <source>
        <strain evidence="5">CCMP291</strain>
    </source>
</reference>
<feature type="non-terminal residue" evidence="4">
    <location>
        <position position="1"/>
    </location>
</feature>
<organism evidence="4 5">
    <name type="scientific">Chrysochromulina tobinii</name>
    <dbReference type="NCBI Taxonomy" id="1460289"/>
    <lineage>
        <taxon>Eukaryota</taxon>
        <taxon>Haptista</taxon>
        <taxon>Haptophyta</taxon>
        <taxon>Prymnesiophyceae</taxon>
        <taxon>Prymnesiales</taxon>
        <taxon>Chrysochromulinaceae</taxon>
        <taxon>Chrysochromulina</taxon>
    </lineage>
</organism>
<feature type="repeat" description="TPR" evidence="1">
    <location>
        <begin position="333"/>
        <end position="366"/>
    </location>
</feature>
<feature type="repeat" description="TPR" evidence="1">
    <location>
        <begin position="401"/>
        <end position="434"/>
    </location>
</feature>
<dbReference type="EMBL" id="JWZX01001277">
    <property type="protein sequence ID" value="KOO34260.1"/>
    <property type="molecule type" value="Genomic_DNA"/>
</dbReference>
<comment type="caution">
    <text evidence="4">The sequence shown here is derived from an EMBL/GenBank/DDBJ whole genome shotgun (WGS) entry which is preliminary data.</text>
</comment>
<proteinExistence type="predicted"/>
<dbReference type="SUPFAM" id="SSF48452">
    <property type="entry name" value="TPR-like"/>
    <property type="match status" value="1"/>
</dbReference>
<feature type="region of interest" description="Disordered" evidence="2">
    <location>
        <begin position="90"/>
        <end position="113"/>
    </location>
</feature>
<dbReference type="AlphaFoldDB" id="A0A0M0K609"/>
<evidence type="ECO:0000313" key="4">
    <source>
        <dbReference type="EMBL" id="KOO34260.1"/>
    </source>
</evidence>
<feature type="domain" description="JmjC" evidence="3">
    <location>
        <begin position="11"/>
        <end position="208"/>
    </location>
</feature>
<dbReference type="Pfam" id="PF13432">
    <property type="entry name" value="TPR_16"/>
    <property type="match status" value="1"/>
</dbReference>
<keyword evidence="5" id="KW-1185">Reference proteome</keyword>
<name>A0A0M0K609_9EUKA</name>
<dbReference type="InterPro" id="IPR003347">
    <property type="entry name" value="JmjC_dom"/>
</dbReference>
<evidence type="ECO:0000313" key="5">
    <source>
        <dbReference type="Proteomes" id="UP000037460"/>
    </source>
</evidence>
<dbReference type="Gene3D" id="2.60.120.650">
    <property type="entry name" value="Cupin"/>
    <property type="match status" value="1"/>
</dbReference>
<evidence type="ECO:0000256" key="2">
    <source>
        <dbReference type="SAM" id="MobiDB-lite"/>
    </source>
</evidence>
<keyword evidence="1" id="KW-0802">TPR repeat</keyword>
<dbReference type="OrthoDB" id="415358at2759"/>
<evidence type="ECO:0000259" key="3">
    <source>
        <dbReference type="PROSITE" id="PS51184"/>
    </source>
</evidence>
<dbReference type="SMART" id="SM00028">
    <property type="entry name" value="TPR"/>
    <property type="match status" value="3"/>
</dbReference>
<dbReference type="InterPro" id="IPR019734">
    <property type="entry name" value="TPR_rpt"/>
</dbReference>
<dbReference type="PROSITE" id="PS50005">
    <property type="entry name" value="TPR"/>
    <property type="match status" value="2"/>
</dbReference>
<feature type="compositionally biased region" description="Basic and acidic residues" evidence="2">
    <location>
        <begin position="262"/>
        <end position="276"/>
    </location>
</feature>
<evidence type="ECO:0000256" key="1">
    <source>
        <dbReference type="PROSITE-ProRule" id="PRU00339"/>
    </source>
</evidence>
<dbReference type="SUPFAM" id="SSF51197">
    <property type="entry name" value="Clavaminate synthase-like"/>
    <property type="match status" value="1"/>
</dbReference>
<dbReference type="InterPro" id="IPR041667">
    <property type="entry name" value="Cupin_8"/>
</dbReference>
<dbReference type="InterPro" id="IPR011990">
    <property type="entry name" value="TPR-like_helical_dom_sf"/>
</dbReference>
<protein>
    <submittedName>
        <fullName evidence="4">Tetratricopeptide tpr_2 repeat protein</fullName>
    </submittedName>
</protein>
<dbReference type="Gene3D" id="1.25.40.10">
    <property type="entry name" value="Tetratricopeptide repeat domain"/>
    <property type="match status" value="1"/>
</dbReference>